<keyword evidence="1" id="KW-0175">Coiled coil</keyword>
<evidence type="ECO:0000313" key="2">
    <source>
        <dbReference type="EMBL" id="MFC7296066.1"/>
    </source>
</evidence>
<proteinExistence type="predicted"/>
<dbReference type="EMBL" id="JBHTBD010000007">
    <property type="protein sequence ID" value="MFC7296066.1"/>
    <property type="molecule type" value="Genomic_DNA"/>
</dbReference>
<sequence>MADAYGLIWPGDEELLTVFTPGADLQDQVERYKLRKVPLVIETAKNRHADDLHEVLKDLAAMAKMAVAAQNTYQAALRNAEELLKQIDRESTEEMSDVQGAE</sequence>
<accession>A0ABW2IZ24</accession>
<reference evidence="3" key="1">
    <citation type="journal article" date="2019" name="Int. J. Syst. Evol. Microbiol.">
        <title>The Global Catalogue of Microorganisms (GCM) 10K type strain sequencing project: providing services to taxonomists for standard genome sequencing and annotation.</title>
        <authorList>
            <consortium name="The Broad Institute Genomics Platform"/>
            <consortium name="The Broad Institute Genome Sequencing Center for Infectious Disease"/>
            <person name="Wu L."/>
            <person name="Ma J."/>
        </authorList>
    </citation>
    <scope>NUCLEOTIDE SEQUENCE [LARGE SCALE GENOMIC DNA]</scope>
    <source>
        <strain evidence="3">CCUG 60559</strain>
    </source>
</reference>
<dbReference type="RefSeq" id="WP_100689417.1">
    <property type="nucleotide sequence ID" value="NZ_JBHTBD010000007.1"/>
</dbReference>
<keyword evidence="3" id="KW-1185">Reference proteome</keyword>
<organism evidence="2 3">
    <name type="scientific">Marinobacter aromaticivorans</name>
    <dbReference type="NCBI Taxonomy" id="1494078"/>
    <lineage>
        <taxon>Bacteria</taxon>
        <taxon>Pseudomonadati</taxon>
        <taxon>Pseudomonadota</taxon>
        <taxon>Gammaproteobacteria</taxon>
        <taxon>Pseudomonadales</taxon>
        <taxon>Marinobacteraceae</taxon>
        <taxon>Marinobacter</taxon>
    </lineage>
</organism>
<gene>
    <name evidence="2" type="ORF">ACFQQA_15190</name>
</gene>
<dbReference type="Proteomes" id="UP001596506">
    <property type="component" value="Unassembled WGS sequence"/>
</dbReference>
<evidence type="ECO:0000256" key="1">
    <source>
        <dbReference type="SAM" id="Coils"/>
    </source>
</evidence>
<comment type="caution">
    <text evidence="2">The sequence shown here is derived from an EMBL/GenBank/DDBJ whole genome shotgun (WGS) entry which is preliminary data.</text>
</comment>
<name>A0ABW2IZ24_9GAMM</name>
<feature type="coiled-coil region" evidence="1">
    <location>
        <begin position="66"/>
        <end position="97"/>
    </location>
</feature>
<evidence type="ECO:0000313" key="3">
    <source>
        <dbReference type="Proteomes" id="UP001596506"/>
    </source>
</evidence>
<protein>
    <submittedName>
        <fullName evidence="2">Uncharacterized protein</fullName>
    </submittedName>
</protein>